<accession>A0AAV4C8F2</accession>
<feature type="domain" description="DDE Tnp4" evidence="3">
    <location>
        <begin position="5"/>
        <end position="83"/>
    </location>
</feature>
<comment type="caution">
    <text evidence="4">The sequence shown here is derived from an EMBL/GenBank/DDBJ whole genome shotgun (WGS) entry which is preliminary data.</text>
</comment>
<dbReference type="Proteomes" id="UP000735302">
    <property type="component" value="Unassembled WGS sequence"/>
</dbReference>
<name>A0AAV4C8F2_9GAST</name>
<evidence type="ECO:0000313" key="5">
    <source>
        <dbReference type="Proteomes" id="UP000735302"/>
    </source>
</evidence>
<evidence type="ECO:0000256" key="1">
    <source>
        <dbReference type="ARBA" id="ARBA00001968"/>
    </source>
</evidence>
<dbReference type="AlphaFoldDB" id="A0AAV4C8F2"/>
<dbReference type="InterPro" id="IPR027806">
    <property type="entry name" value="HARBI1_dom"/>
</dbReference>
<evidence type="ECO:0000259" key="3">
    <source>
        <dbReference type="Pfam" id="PF13359"/>
    </source>
</evidence>
<evidence type="ECO:0000256" key="2">
    <source>
        <dbReference type="ARBA" id="ARBA00022723"/>
    </source>
</evidence>
<keyword evidence="5" id="KW-1185">Reference proteome</keyword>
<gene>
    <name evidence="4" type="ORF">PoB_005430300</name>
</gene>
<organism evidence="4 5">
    <name type="scientific">Plakobranchus ocellatus</name>
    <dbReference type="NCBI Taxonomy" id="259542"/>
    <lineage>
        <taxon>Eukaryota</taxon>
        <taxon>Metazoa</taxon>
        <taxon>Spiralia</taxon>
        <taxon>Lophotrochozoa</taxon>
        <taxon>Mollusca</taxon>
        <taxon>Gastropoda</taxon>
        <taxon>Heterobranchia</taxon>
        <taxon>Euthyneura</taxon>
        <taxon>Panpulmonata</taxon>
        <taxon>Sacoglossa</taxon>
        <taxon>Placobranchoidea</taxon>
        <taxon>Plakobranchidae</taxon>
        <taxon>Plakobranchus</taxon>
    </lineage>
</organism>
<dbReference type="EMBL" id="BLXT01005961">
    <property type="protein sequence ID" value="GFO27798.1"/>
    <property type="molecule type" value="Genomic_DNA"/>
</dbReference>
<dbReference type="GO" id="GO:0046872">
    <property type="term" value="F:metal ion binding"/>
    <property type="evidence" value="ECO:0007669"/>
    <property type="project" value="UniProtKB-KW"/>
</dbReference>
<evidence type="ECO:0000313" key="4">
    <source>
        <dbReference type="EMBL" id="GFO27798.1"/>
    </source>
</evidence>
<reference evidence="4 5" key="1">
    <citation type="journal article" date="2021" name="Elife">
        <title>Chloroplast acquisition without the gene transfer in kleptoplastic sea slugs, Plakobranchus ocellatus.</title>
        <authorList>
            <person name="Maeda T."/>
            <person name="Takahashi S."/>
            <person name="Yoshida T."/>
            <person name="Shimamura S."/>
            <person name="Takaki Y."/>
            <person name="Nagai Y."/>
            <person name="Toyoda A."/>
            <person name="Suzuki Y."/>
            <person name="Arimoto A."/>
            <person name="Ishii H."/>
            <person name="Satoh N."/>
            <person name="Nishiyama T."/>
            <person name="Hasebe M."/>
            <person name="Maruyama T."/>
            <person name="Minagawa J."/>
            <person name="Obokata J."/>
            <person name="Shigenobu S."/>
        </authorList>
    </citation>
    <scope>NUCLEOTIDE SEQUENCE [LARGE SCALE GENOMIC DNA]</scope>
</reference>
<comment type="cofactor">
    <cofactor evidence="1">
        <name>a divalent metal cation</name>
        <dbReference type="ChEBI" id="CHEBI:60240"/>
    </cofactor>
</comment>
<proteinExistence type="predicted"/>
<dbReference type="Pfam" id="PF13359">
    <property type="entry name" value="DDE_Tnp_4"/>
    <property type="match status" value="1"/>
</dbReference>
<sequence length="220" mass="25092">MEVPYIVIGDEAFPLKTYLMKPFAERTLNAKRRIYNYRHSRARRTVEYAFGILASKFEIFQRPMRVAPDKVIIITKASVGLNNFIRHGDGNKFNNFILVVIHFGSTRHKKRAMQQSKARNVSSQLCRAVNGVCNSESSCLIFFRTRAMCCVPCAECHVTSMGRLQRHLELHFFPFHAKAPHSWAFCLAHTPDKSLAASCGLISCSRSESYFMVANVSRTH</sequence>
<protein>
    <recommendedName>
        <fullName evidence="3">DDE Tnp4 domain-containing protein</fullName>
    </recommendedName>
</protein>
<keyword evidence="2" id="KW-0479">Metal-binding</keyword>